<keyword evidence="6 10" id="KW-0547">Nucleotide-binding</keyword>
<dbReference type="CDD" id="cd00672">
    <property type="entry name" value="CysRS_core"/>
    <property type="match status" value="1"/>
</dbReference>
<comment type="subunit">
    <text evidence="3 10">Monomer.</text>
</comment>
<dbReference type="PRINTS" id="PR00983">
    <property type="entry name" value="TRNASYNTHCYS"/>
</dbReference>
<evidence type="ECO:0000313" key="14">
    <source>
        <dbReference type="Proteomes" id="UP001589613"/>
    </source>
</evidence>
<dbReference type="Pfam" id="PF01406">
    <property type="entry name" value="tRNA-synt_1e"/>
    <property type="match status" value="1"/>
</dbReference>
<dbReference type="Gene3D" id="3.40.50.620">
    <property type="entry name" value="HUPs"/>
    <property type="match status" value="1"/>
</dbReference>
<dbReference type="Gene3D" id="1.20.120.640">
    <property type="entry name" value="Anticodon-binding domain of a subclass of class I aminoacyl-tRNA synthetases"/>
    <property type="match status" value="1"/>
</dbReference>
<evidence type="ECO:0000256" key="3">
    <source>
        <dbReference type="ARBA" id="ARBA00011245"/>
    </source>
</evidence>
<feature type="short sequence motif" description="'KMSKS' region" evidence="10">
    <location>
        <begin position="302"/>
        <end position="306"/>
    </location>
</feature>
<dbReference type="InterPro" id="IPR024909">
    <property type="entry name" value="Cys-tRNA/MSH_ligase"/>
</dbReference>
<comment type="function">
    <text evidence="1 10">Catalyzes the ATP-dependent condensation of GlcN-Ins and L-cysteine to form L-Cys-GlcN-Ins.</text>
</comment>
<evidence type="ECO:0000259" key="12">
    <source>
        <dbReference type="Pfam" id="PF01406"/>
    </source>
</evidence>
<dbReference type="Proteomes" id="UP001589613">
    <property type="component" value="Unassembled WGS sequence"/>
</dbReference>
<dbReference type="SUPFAM" id="SSF52374">
    <property type="entry name" value="Nucleotidylyl transferase"/>
    <property type="match status" value="1"/>
</dbReference>
<dbReference type="GO" id="GO:0035446">
    <property type="term" value="F:cysteine-glucosaminylinositol ligase activity"/>
    <property type="evidence" value="ECO:0007669"/>
    <property type="project" value="UniProtKB-EC"/>
</dbReference>
<accession>A0ABV5V4H7</accession>
<feature type="binding site" evidence="10">
    <location>
        <position position="61"/>
    </location>
    <ligand>
        <name>L-cysteinyl-5'-AMP</name>
        <dbReference type="ChEBI" id="CHEBI:144924"/>
    </ligand>
</feature>
<comment type="caution">
    <text evidence="13">The sequence shown here is derived from an EMBL/GenBank/DDBJ whole genome shotgun (WGS) entry which is preliminary data.</text>
</comment>
<dbReference type="InterPro" id="IPR017812">
    <property type="entry name" value="Mycothiol_ligase_MshC"/>
</dbReference>
<feature type="region of interest" description="Disordered" evidence="11">
    <location>
        <begin position="1"/>
        <end position="35"/>
    </location>
</feature>
<feature type="binding site" evidence="10">
    <location>
        <position position="244"/>
    </location>
    <ligand>
        <name>Zn(2+)</name>
        <dbReference type="ChEBI" id="CHEBI:29105"/>
    </ligand>
</feature>
<feature type="binding site" evidence="10">
    <location>
        <position position="296"/>
    </location>
    <ligand>
        <name>L-cysteinyl-5'-AMP</name>
        <dbReference type="ChEBI" id="CHEBI:144924"/>
    </ligand>
</feature>
<evidence type="ECO:0000256" key="5">
    <source>
        <dbReference type="ARBA" id="ARBA00022723"/>
    </source>
</evidence>
<feature type="binding site" evidence="10">
    <location>
        <position position="269"/>
    </location>
    <ligand>
        <name>Zn(2+)</name>
        <dbReference type="ChEBI" id="CHEBI:29105"/>
    </ligand>
</feature>
<feature type="binding site" evidence="10">
    <location>
        <position position="240"/>
    </location>
    <ligand>
        <name>L-cysteinyl-5'-AMP</name>
        <dbReference type="ChEBI" id="CHEBI:144924"/>
    </ligand>
</feature>
<dbReference type="EC" id="6.3.1.13" evidence="10"/>
<evidence type="ECO:0000256" key="1">
    <source>
        <dbReference type="ARBA" id="ARBA00003679"/>
    </source>
</evidence>
<feature type="binding site" evidence="10">
    <location>
        <position position="46"/>
    </location>
    <ligand>
        <name>Zn(2+)</name>
        <dbReference type="ChEBI" id="CHEBI:29105"/>
    </ligand>
</feature>
<evidence type="ECO:0000256" key="4">
    <source>
        <dbReference type="ARBA" id="ARBA00022598"/>
    </source>
</evidence>
<comment type="catalytic activity">
    <reaction evidence="9 10">
        <text>1D-myo-inositol 2-amino-2-deoxy-alpha-D-glucopyranoside + L-cysteine + ATP = 1D-myo-inositol 2-(L-cysteinylamino)-2-deoxy-alpha-D-glucopyranoside + AMP + diphosphate + H(+)</text>
        <dbReference type="Rhea" id="RHEA:26176"/>
        <dbReference type="ChEBI" id="CHEBI:15378"/>
        <dbReference type="ChEBI" id="CHEBI:30616"/>
        <dbReference type="ChEBI" id="CHEBI:33019"/>
        <dbReference type="ChEBI" id="CHEBI:35235"/>
        <dbReference type="ChEBI" id="CHEBI:58886"/>
        <dbReference type="ChEBI" id="CHEBI:58887"/>
        <dbReference type="ChEBI" id="CHEBI:456215"/>
        <dbReference type="EC" id="6.3.1.13"/>
    </reaction>
</comment>
<evidence type="ECO:0000256" key="10">
    <source>
        <dbReference type="HAMAP-Rule" id="MF_01697"/>
    </source>
</evidence>
<dbReference type="PANTHER" id="PTHR10890:SF3">
    <property type="entry name" value="CYSTEINE--TRNA LIGASE, CYTOPLASMIC"/>
    <property type="match status" value="1"/>
</dbReference>
<comment type="cofactor">
    <cofactor evidence="10">
        <name>Zn(2+)</name>
        <dbReference type="ChEBI" id="CHEBI:29105"/>
    </cofactor>
    <text evidence="10">Binds 1 zinc ion per subunit.</text>
</comment>
<feature type="binding site" evidence="10">
    <location>
        <begin position="84"/>
        <end position="86"/>
    </location>
    <ligand>
        <name>L-cysteinyl-5'-AMP</name>
        <dbReference type="ChEBI" id="CHEBI:144924"/>
    </ligand>
</feature>
<keyword evidence="4 10" id="KW-0436">Ligase</keyword>
<evidence type="ECO:0000256" key="2">
    <source>
        <dbReference type="ARBA" id="ARBA00007723"/>
    </source>
</evidence>
<organism evidence="13 14">
    <name type="scientific">Ornithinimicrobium kibberense</name>
    <dbReference type="NCBI Taxonomy" id="282060"/>
    <lineage>
        <taxon>Bacteria</taxon>
        <taxon>Bacillati</taxon>
        <taxon>Actinomycetota</taxon>
        <taxon>Actinomycetes</taxon>
        <taxon>Micrococcales</taxon>
        <taxon>Ornithinimicrobiaceae</taxon>
        <taxon>Ornithinimicrobium</taxon>
    </lineage>
</organism>
<evidence type="ECO:0000256" key="7">
    <source>
        <dbReference type="ARBA" id="ARBA00022833"/>
    </source>
</evidence>
<dbReference type="HAMAP" id="MF_01697">
    <property type="entry name" value="MshC"/>
    <property type="match status" value="1"/>
</dbReference>
<keyword evidence="7 10" id="KW-0862">Zinc</keyword>
<keyword evidence="8 10" id="KW-0067">ATP-binding</keyword>
<dbReference type="RefSeq" id="WP_141339111.1">
    <property type="nucleotide sequence ID" value="NZ_JBHMAX010000021.1"/>
</dbReference>
<evidence type="ECO:0000256" key="9">
    <source>
        <dbReference type="ARBA" id="ARBA00048350"/>
    </source>
</evidence>
<sequence>MNTWTADPVPTVPTAERGGPLVVHDTATHGPVTPEPVDGRARMYVCGITPYDATHMGHAATYVTFDLVNRVWRDAGLEVLYVQNVTDVDEPLLERADRDGVHWEDLAAREIDLFRQDMEALRVLPPDHYVGAVEGIPDNVTAVTKLLDDGVAYHVPVPDEEQTVPGAERSDVYLDLSTQPTFGAVSGWTREQMMAVFADRGGDPDRQGKRDPFDPLLWRAGRVGEPHWDGGPLGQGRPGWHIECSTIAQRYLGPGFDVQGGGDDLVFPHHEMSAVEGTALQDGAPFAQAYVHQAMVGLDGEKMSKSKGNLVLVSRQRAAGVDPMALRLVLLGQHYRRSWEWTDELLHRAEERLSRWRAAASVARAADAEPDAQDLDVVREVRRHLADDLDSPAALLAVDRWAAAVLERGTGSLLVPTAVDALLGVLLTEEAA</sequence>
<feature type="binding site" evidence="10">
    <location>
        <begin position="262"/>
        <end position="264"/>
    </location>
    <ligand>
        <name>L-cysteinyl-5'-AMP</name>
        <dbReference type="ChEBI" id="CHEBI:144924"/>
    </ligand>
</feature>
<protein>
    <recommendedName>
        <fullName evidence="10">L-cysteine:1D-myo-inositol 2-amino-2-deoxy-alpha-D-glucopyranoside ligase</fullName>
        <shortName evidence="10">L-Cys:GlcN-Ins ligase</shortName>
        <ecNumber evidence="10">6.3.1.13</ecNumber>
    </recommendedName>
    <alternativeName>
        <fullName evidence="10">Mycothiol ligase</fullName>
        <shortName evidence="10">MSH ligase</shortName>
    </alternativeName>
</protein>
<keyword evidence="5 10" id="KW-0479">Metal-binding</keyword>
<feature type="short sequence motif" description="'HIGH' region" evidence="10">
    <location>
        <begin position="48"/>
        <end position="58"/>
    </location>
</feature>
<evidence type="ECO:0000256" key="11">
    <source>
        <dbReference type="SAM" id="MobiDB-lite"/>
    </source>
</evidence>
<feature type="binding site" evidence="10">
    <location>
        <begin position="46"/>
        <end position="49"/>
    </location>
    <ligand>
        <name>L-cysteinyl-5'-AMP</name>
        <dbReference type="ChEBI" id="CHEBI:144924"/>
    </ligand>
</feature>
<proteinExistence type="inferred from homology"/>
<evidence type="ECO:0000256" key="8">
    <source>
        <dbReference type="ARBA" id="ARBA00022840"/>
    </source>
</evidence>
<dbReference type="InterPro" id="IPR014729">
    <property type="entry name" value="Rossmann-like_a/b/a_fold"/>
</dbReference>
<evidence type="ECO:0000256" key="6">
    <source>
        <dbReference type="ARBA" id="ARBA00022741"/>
    </source>
</evidence>
<feature type="short sequence motif" description="'ERGGDP' region" evidence="10">
    <location>
        <begin position="199"/>
        <end position="204"/>
    </location>
</feature>
<dbReference type="NCBIfam" id="TIGR03447">
    <property type="entry name" value="mycothiol_MshC"/>
    <property type="match status" value="1"/>
</dbReference>
<gene>
    <name evidence="10 13" type="primary">mshC</name>
    <name evidence="13" type="ORF">ACFFN0_11675</name>
</gene>
<evidence type="ECO:0000313" key="13">
    <source>
        <dbReference type="EMBL" id="MFB9732700.1"/>
    </source>
</evidence>
<reference evidence="13 14" key="1">
    <citation type="submission" date="2024-09" db="EMBL/GenBank/DDBJ databases">
        <authorList>
            <person name="Sun Q."/>
            <person name="Mori K."/>
        </authorList>
    </citation>
    <scope>NUCLEOTIDE SEQUENCE [LARGE SCALE GENOMIC DNA]</scope>
    <source>
        <strain evidence="13 14">JCM 12763</strain>
    </source>
</reference>
<keyword evidence="14" id="KW-1185">Reference proteome</keyword>
<dbReference type="PANTHER" id="PTHR10890">
    <property type="entry name" value="CYSTEINYL-TRNA SYNTHETASE"/>
    <property type="match status" value="1"/>
</dbReference>
<comment type="similarity">
    <text evidence="2 10">Belongs to the class-I aminoacyl-tRNA synthetase family. MshC subfamily.</text>
</comment>
<name>A0ABV5V4H7_9MICO</name>
<dbReference type="EMBL" id="JBHMAX010000021">
    <property type="protein sequence ID" value="MFB9732700.1"/>
    <property type="molecule type" value="Genomic_DNA"/>
</dbReference>
<feature type="domain" description="tRNA synthetases class I catalytic" evidence="12">
    <location>
        <begin position="39"/>
        <end position="350"/>
    </location>
</feature>
<dbReference type="InterPro" id="IPR032678">
    <property type="entry name" value="tRNA-synt_1_cat_dom"/>
</dbReference>